<feature type="transmembrane region" description="Helical" evidence="6">
    <location>
        <begin position="39"/>
        <end position="66"/>
    </location>
</feature>
<feature type="transmembrane region" description="Helical" evidence="6">
    <location>
        <begin position="195"/>
        <end position="212"/>
    </location>
</feature>
<comment type="caution">
    <text evidence="8">The sequence shown here is derived from an EMBL/GenBank/DDBJ whole genome shotgun (WGS) entry which is preliminary data.</text>
</comment>
<evidence type="ECO:0000313" key="9">
    <source>
        <dbReference type="Proteomes" id="UP001596395"/>
    </source>
</evidence>
<gene>
    <name evidence="8" type="ORF">ACFQGB_20700</name>
</gene>
<organism evidence="8 9">
    <name type="scientific">Halorubellus litoreus</name>
    <dbReference type="NCBI Taxonomy" id="755308"/>
    <lineage>
        <taxon>Archaea</taxon>
        <taxon>Methanobacteriati</taxon>
        <taxon>Methanobacteriota</taxon>
        <taxon>Stenosarchaea group</taxon>
        <taxon>Halobacteria</taxon>
        <taxon>Halobacteriales</taxon>
        <taxon>Halorubellaceae</taxon>
        <taxon>Halorubellus</taxon>
    </lineage>
</organism>
<dbReference type="PANTHER" id="PTHR12677">
    <property type="entry name" value="GOLGI APPARATUS MEMBRANE PROTEIN TVP38-RELATED"/>
    <property type="match status" value="1"/>
</dbReference>
<dbReference type="AlphaFoldDB" id="A0ABD5VIE4"/>
<dbReference type="GO" id="GO:0005886">
    <property type="term" value="C:plasma membrane"/>
    <property type="evidence" value="ECO:0007669"/>
    <property type="project" value="UniProtKB-SubCell"/>
</dbReference>
<feature type="domain" description="VTT" evidence="7">
    <location>
        <begin position="57"/>
        <end position="178"/>
    </location>
</feature>
<keyword evidence="2" id="KW-1003">Cell membrane</keyword>
<comment type="subcellular location">
    <subcellularLocation>
        <location evidence="1">Cell membrane</location>
        <topology evidence="1">Multi-pass membrane protein</topology>
    </subcellularLocation>
</comment>
<accession>A0ABD5VIE4</accession>
<reference evidence="8 9" key="1">
    <citation type="journal article" date="2019" name="Int. J. Syst. Evol. Microbiol.">
        <title>The Global Catalogue of Microorganisms (GCM) 10K type strain sequencing project: providing services to taxonomists for standard genome sequencing and annotation.</title>
        <authorList>
            <consortium name="The Broad Institute Genomics Platform"/>
            <consortium name="The Broad Institute Genome Sequencing Center for Infectious Disease"/>
            <person name="Wu L."/>
            <person name="Ma J."/>
        </authorList>
    </citation>
    <scope>NUCLEOTIDE SEQUENCE [LARGE SCALE GENOMIC DNA]</scope>
    <source>
        <strain evidence="8 9">GX26</strain>
    </source>
</reference>
<evidence type="ECO:0000256" key="5">
    <source>
        <dbReference type="ARBA" id="ARBA00023136"/>
    </source>
</evidence>
<evidence type="ECO:0000256" key="2">
    <source>
        <dbReference type="ARBA" id="ARBA00022475"/>
    </source>
</evidence>
<dbReference type="InterPro" id="IPR032816">
    <property type="entry name" value="VTT_dom"/>
</dbReference>
<dbReference type="PANTHER" id="PTHR12677:SF59">
    <property type="entry name" value="GOLGI APPARATUS MEMBRANE PROTEIN TVP38-RELATED"/>
    <property type="match status" value="1"/>
</dbReference>
<keyword evidence="3 6" id="KW-0812">Transmembrane</keyword>
<evidence type="ECO:0000256" key="4">
    <source>
        <dbReference type="ARBA" id="ARBA00022989"/>
    </source>
</evidence>
<keyword evidence="9" id="KW-1185">Reference proteome</keyword>
<dbReference type="Proteomes" id="UP001596395">
    <property type="component" value="Unassembled WGS sequence"/>
</dbReference>
<dbReference type="Pfam" id="PF09335">
    <property type="entry name" value="VTT_dom"/>
    <property type="match status" value="1"/>
</dbReference>
<evidence type="ECO:0000256" key="1">
    <source>
        <dbReference type="ARBA" id="ARBA00004651"/>
    </source>
</evidence>
<evidence type="ECO:0000313" key="8">
    <source>
        <dbReference type="EMBL" id="MFC6955289.1"/>
    </source>
</evidence>
<name>A0ABD5VIE4_9EURY</name>
<sequence>MHRRAAVGVALVATVVVASLAVSPSATFSALDALADDPVVFGVALVACYLLRPLVAWPTTLVAVVVGYGYGVAVGIPVALAGAVLTSIPVFAAGRYFGDGEDNPLSWLAPGERFLAAAGEYFETTGDFRGVTAARLAPLPADAVTATAAMTGVSLPAFCAATVVGELPWTIAAILVGSSLSTLSAEGVGAVDPRLVVGLGIAAAILLAGPLYRRVAVGSD</sequence>
<evidence type="ECO:0000259" key="7">
    <source>
        <dbReference type="Pfam" id="PF09335"/>
    </source>
</evidence>
<evidence type="ECO:0000256" key="6">
    <source>
        <dbReference type="SAM" id="Phobius"/>
    </source>
</evidence>
<dbReference type="RefSeq" id="WP_336352217.1">
    <property type="nucleotide sequence ID" value="NZ_JAZAQL010000005.1"/>
</dbReference>
<protein>
    <submittedName>
        <fullName evidence="8">TVP38/TMEM64 family protein</fullName>
    </submittedName>
</protein>
<keyword evidence="5 6" id="KW-0472">Membrane</keyword>
<dbReference type="EMBL" id="JBHSXN010000005">
    <property type="protein sequence ID" value="MFC6955289.1"/>
    <property type="molecule type" value="Genomic_DNA"/>
</dbReference>
<keyword evidence="4 6" id="KW-1133">Transmembrane helix</keyword>
<evidence type="ECO:0000256" key="3">
    <source>
        <dbReference type="ARBA" id="ARBA00022692"/>
    </source>
</evidence>
<dbReference type="InterPro" id="IPR015414">
    <property type="entry name" value="TMEM64"/>
</dbReference>
<proteinExistence type="predicted"/>